<dbReference type="AlphaFoldDB" id="A0A939F3S3"/>
<dbReference type="Proteomes" id="UP000664167">
    <property type="component" value="Unassembled WGS sequence"/>
</dbReference>
<comment type="caution">
    <text evidence="1">The sequence shown here is derived from an EMBL/GenBank/DDBJ whole genome shotgun (WGS) entry which is preliminary data.</text>
</comment>
<evidence type="ECO:0000313" key="2">
    <source>
        <dbReference type="Proteomes" id="UP000664167"/>
    </source>
</evidence>
<accession>A0A939F3S3</accession>
<sequence length="68" mass="7524">MPAINIEFTVEELDRIKARAASANKSMRAHAHDVLVDEADRLAFVEGAAAIARRMLTDAMARFPEGQR</sequence>
<dbReference type="EMBL" id="JAFLRJ010000061">
    <property type="protein sequence ID" value="MBO0511567.1"/>
    <property type="molecule type" value="Genomic_DNA"/>
</dbReference>
<gene>
    <name evidence="1" type="ORF">J0695_07045</name>
</gene>
<protein>
    <recommendedName>
        <fullName evidence="3">Antitoxin Phd</fullName>
    </recommendedName>
</protein>
<dbReference type="RefSeq" id="WP_206960979.1">
    <property type="nucleotide sequence ID" value="NZ_BAAAJJ010000001.1"/>
</dbReference>
<evidence type="ECO:0000313" key="1">
    <source>
        <dbReference type="EMBL" id="MBO0511567.1"/>
    </source>
</evidence>
<evidence type="ECO:0008006" key="3">
    <source>
        <dbReference type="Google" id="ProtNLM"/>
    </source>
</evidence>
<name>A0A939F3S3_9ACTN</name>
<reference evidence="1" key="1">
    <citation type="submission" date="2021-03" db="EMBL/GenBank/DDBJ databases">
        <title>Streptomyces poriferae sp. nov., a novel marine sponge-derived Actinobacteria species with anti-MRSA activity.</title>
        <authorList>
            <person name="Sandoval-Powers M."/>
            <person name="Kralova S."/>
            <person name="Nguyen G.-S."/>
            <person name="Fawwal D."/>
            <person name="Degnes K."/>
            <person name="Klinkenberg G."/>
            <person name="Sletta H."/>
            <person name="Wentzel A."/>
            <person name="Liles M.R."/>
        </authorList>
    </citation>
    <scope>NUCLEOTIDE SEQUENCE</scope>
    <source>
        <strain evidence="1">DSM 41794</strain>
    </source>
</reference>
<organism evidence="1 2">
    <name type="scientific">Streptomyces beijiangensis</name>
    <dbReference type="NCBI Taxonomy" id="163361"/>
    <lineage>
        <taxon>Bacteria</taxon>
        <taxon>Bacillati</taxon>
        <taxon>Actinomycetota</taxon>
        <taxon>Actinomycetes</taxon>
        <taxon>Kitasatosporales</taxon>
        <taxon>Streptomycetaceae</taxon>
        <taxon>Streptomyces</taxon>
    </lineage>
</organism>
<proteinExistence type="predicted"/>
<keyword evidence="2" id="KW-1185">Reference proteome</keyword>